<dbReference type="AlphaFoldDB" id="A0A1J4TCN9"/>
<reference evidence="2 3" key="1">
    <citation type="journal article" date="2016" name="Environ. Microbiol.">
        <title>Genomic resolution of a cold subsurface aquifer community provides metabolic insights for novel microbes adapted to high CO concentrations.</title>
        <authorList>
            <person name="Probst A.J."/>
            <person name="Castelle C.J."/>
            <person name="Singh A."/>
            <person name="Brown C.T."/>
            <person name="Anantharaman K."/>
            <person name="Sharon I."/>
            <person name="Hug L.A."/>
            <person name="Burstein D."/>
            <person name="Emerson J.B."/>
            <person name="Thomas B.C."/>
            <person name="Banfield J.F."/>
        </authorList>
    </citation>
    <scope>NUCLEOTIDE SEQUENCE [LARGE SCALE GENOMIC DNA]</scope>
    <source>
        <strain evidence="2">CG1_02_37_44</strain>
    </source>
</reference>
<dbReference type="Proteomes" id="UP000183192">
    <property type="component" value="Unassembled WGS sequence"/>
</dbReference>
<proteinExistence type="predicted"/>
<protein>
    <recommendedName>
        <fullName evidence="1">Reverse transcriptase domain-containing protein</fullName>
    </recommendedName>
</protein>
<dbReference type="InterPro" id="IPR051083">
    <property type="entry name" value="GrpII_Intron_Splice-Mob/Def"/>
</dbReference>
<name>A0A1J4TCN9_9BACT</name>
<accession>A0A1J4TCN9</accession>
<dbReference type="InterPro" id="IPR000477">
    <property type="entry name" value="RT_dom"/>
</dbReference>
<evidence type="ECO:0000259" key="1">
    <source>
        <dbReference type="PROSITE" id="PS50878"/>
    </source>
</evidence>
<dbReference type="EMBL" id="MNUU01000006">
    <property type="protein sequence ID" value="OIO08589.1"/>
    <property type="molecule type" value="Genomic_DNA"/>
</dbReference>
<dbReference type="InterPro" id="IPR043502">
    <property type="entry name" value="DNA/RNA_pol_sf"/>
</dbReference>
<dbReference type="PANTHER" id="PTHR34047:SF8">
    <property type="entry name" value="PROTEIN YKFC"/>
    <property type="match status" value="1"/>
</dbReference>
<organism evidence="2 3">
    <name type="scientific">Candidatus Falkowbacteria bacterium CG1_02_37_44</name>
    <dbReference type="NCBI Taxonomy" id="1805146"/>
    <lineage>
        <taxon>Bacteria</taxon>
        <taxon>Candidatus Falkowiibacteriota</taxon>
    </lineage>
</organism>
<dbReference type="PANTHER" id="PTHR34047">
    <property type="entry name" value="NUCLEAR INTRON MATURASE 1, MITOCHONDRIAL-RELATED"/>
    <property type="match status" value="1"/>
</dbReference>
<evidence type="ECO:0000313" key="3">
    <source>
        <dbReference type="Proteomes" id="UP000183192"/>
    </source>
</evidence>
<sequence>MPIGNLTSQIFANIFLDKFDWFIKKQLRIKYYFRYADDFVIINPNLEYLEHLIKPIEYFLKTILDLKLHPQKIEIRKFKQGIDFLGYVILPYYITLRTKTKKRIFRKIKLNK</sequence>
<dbReference type="SUPFAM" id="SSF56672">
    <property type="entry name" value="DNA/RNA polymerases"/>
    <property type="match status" value="1"/>
</dbReference>
<gene>
    <name evidence="2" type="ORF">AUJ27_00420</name>
</gene>
<dbReference type="CDD" id="cd01646">
    <property type="entry name" value="RT_Bac_retron_I"/>
    <property type="match status" value="1"/>
</dbReference>
<dbReference type="Pfam" id="PF00078">
    <property type="entry name" value="RVT_1"/>
    <property type="match status" value="1"/>
</dbReference>
<evidence type="ECO:0000313" key="2">
    <source>
        <dbReference type="EMBL" id="OIO08589.1"/>
    </source>
</evidence>
<feature type="domain" description="Reverse transcriptase" evidence="1">
    <location>
        <begin position="1"/>
        <end position="89"/>
    </location>
</feature>
<comment type="caution">
    <text evidence="2">The sequence shown here is derived from an EMBL/GenBank/DDBJ whole genome shotgun (WGS) entry which is preliminary data.</text>
</comment>
<dbReference type="PROSITE" id="PS50878">
    <property type="entry name" value="RT_POL"/>
    <property type="match status" value="1"/>
</dbReference>